<proteinExistence type="inferred from homology"/>
<evidence type="ECO:0000313" key="7">
    <source>
        <dbReference type="Proteomes" id="UP000002640"/>
    </source>
</evidence>
<dbReference type="Proteomes" id="UP000002640">
    <property type="component" value="Unassembled WGS sequence"/>
</dbReference>
<gene>
    <name evidence="6" type="ORF">PHYSODRAFT_295772</name>
</gene>
<dbReference type="AlphaFoldDB" id="G4YZW7"/>
<evidence type="ECO:0000256" key="1">
    <source>
        <dbReference type="ARBA" id="ARBA00004613"/>
    </source>
</evidence>
<dbReference type="EMBL" id="JH159152">
    <property type="protein sequence ID" value="EGZ23330.1"/>
    <property type="molecule type" value="Genomic_DNA"/>
</dbReference>
<keyword evidence="3 5" id="KW-0964">Secreted</keyword>
<evidence type="ECO:0000256" key="4">
    <source>
        <dbReference type="ARBA" id="ARBA00022729"/>
    </source>
</evidence>
<name>G4YZW7_PHYSP</name>
<dbReference type="InParanoid" id="G4YZW7"/>
<sequence length="247" mass="27947">MRLYCCDAASAETEATTTQAASTHRAQPVHLDIPSYRHLRAAETAAAKVEDEEEERMFEHLTKLLHPTGASRPRFVGKVTEQDGTFTVPYVNFLLKKENKDVRLKLFEDHAKWDEEGKELIKALGKTEEGVRLFRKYEKFIGLNRRKVNGQERHKPPRTECTASKRRIFHPGDKELCKTAVNVLQRVFGSVLPPALNASVMTQYGEMTTGTSGRDIAKMMIYCHAKDEVRRDNEARGPSCGREGEGV</sequence>
<dbReference type="Pfam" id="PF16810">
    <property type="entry name" value="RXLR"/>
    <property type="match status" value="1"/>
</dbReference>
<dbReference type="RefSeq" id="XP_009518618.1">
    <property type="nucleotide sequence ID" value="XM_009520323.1"/>
</dbReference>
<evidence type="ECO:0000313" key="6">
    <source>
        <dbReference type="EMBL" id="EGZ23330.1"/>
    </source>
</evidence>
<evidence type="ECO:0000256" key="2">
    <source>
        <dbReference type="ARBA" id="ARBA00010400"/>
    </source>
</evidence>
<keyword evidence="4" id="KW-0732">Signal</keyword>
<organism evidence="6 7">
    <name type="scientific">Phytophthora sojae (strain P6497)</name>
    <name type="common">Soybean stem and root rot agent</name>
    <name type="synonym">Phytophthora megasperma f. sp. glycines</name>
    <dbReference type="NCBI Taxonomy" id="1094619"/>
    <lineage>
        <taxon>Eukaryota</taxon>
        <taxon>Sar</taxon>
        <taxon>Stramenopiles</taxon>
        <taxon>Oomycota</taxon>
        <taxon>Peronosporomycetes</taxon>
        <taxon>Peronosporales</taxon>
        <taxon>Peronosporaceae</taxon>
        <taxon>Phytophthora</taxon>
    </lineage>
</organism>
<dbReference type="InterPro" id="IPR031825">
    <property type="entry name" value="RXLR"/>
</dbReference>
<dbReference type="KEGG" id="psoj:PHYSODRAFT_295772"/>
<reference evidence="6 7" key="1">
    <citation type="journal article" date="2006" name="Science">
        <title>Phytophthora genome sequences uncover evolutionary origins and mechanisms of pathogenesis.</title>
        <authorList>
            <person name="Tyler B.M."/>
            <person name="Tripathy S."/>
            <person name="Zhang X."/>
            <person name="Dehal P."/>
            <person name="Jiang R.H."/>
            <person name="Aerts A."/>
            <person name="Arredondo F.D."/>
            <person name="Baxter L."/>
            <person name="Bensasson D."/>
            <person name="Beynon J.L."/>
            <person name="Chapman J."/>
            <person name="Damasceno C.M."/>
            <person name="Dorrance A.E."/>
            <person name="Dou D."/>
            <person name="Dickerman A.W."/>
            <person name="Dubchak I.L."/>
            <person name="Garbelotto M."/>
            <person name="Gijzen M."/>
            <person name="Gordon S.G."/>
            <person name="Govers F."/>
            <person name="Grunwald N.J."/>
            <person name="Huang W."/>
            <person name="Ivors K.L."/>
            <person name="Jones R.W."/>
            <person name="Kamoun S."/>
            <person name="Krampis K."/>
            <person name="Lamour K.H."/>
            <person name="Lee M.K."/>
            <person name="McDonald W.H."/>
            <person name="Medina M."/>
            <person name="Meijer H.J."/>
            <person name="Nordberg E.K."/>
            <person name="Maclean D.J."/>
            <person name="Ospina-Giraldo M.D."/>
            <person name="Morris P.F."/>
            <person name="Phuntumart V."/>
            <person name="Putnam N.H."/>
            <person name="Rash S."/>
            <person name="Rose J.K."/>
            <person name="Sakihama Y."/>
            <person name="Salamov A.A."/>
            <person name="Savidor A."/>
            <person name="Scheuring C.F."/>
            <person name="Smith B.M."/>
            <person name="Sobral B.W."/>
            <person name="Terry A."/>
            <person name="Torto-Alalibo T.A."/>
            <person name="Win J."/>
            <person name="Xu Z."/>
            <person name="Zhang H."/>
            <person name="Grigoriev I.V."/>
            <person name="Rokhsar D.S."/>
            <person name="Boore J.L."/>
        </authorList>
    </citation>
    <scope>NUCLEOTIDE SEQUENCE [LARGE SCALE GENOMIC DNA]</scope>
    <source>
        <strain evidence="6 7">P6497</strain>
    </source>
</reference>
<protein>
    <recommendedName>
        <fullName evidence="5">RxLR effector protein</fullName>
    </recommendedName>
</protein>
<accession>G4YZW7</accession>
<keyword evidence="7" id="KW-1185">Reference proteome</keyword>
<evidence type="ECO:0000256" key="5">
    <source>
        <dbReference type="RuleBase" id="RU367124"/>
    </source>
</evidence>
<comment type="domain">
    <text evidence="5">The RxLR-dEER motif acts to carry the protein into the host cell cytoplasm through binding to cell surface phosphatidylinositol-3-phosphate.</text>
</comment>
<comment type="subcellular location">
    <subcellularLocation>
        <location evidence="1 5">Secreted</location>
    </subcellularLocation>
</comment>
<comment type="function">
    <text evidence="5">Effector that suppresses plant defense responses during pathogen infection.</text>
</comment>
<evidence type="ECO:0000256" key="3">
    <source>
        <dbReference type="ARBA" id="ARBA00022525"/>
    </source>
</evidence>
<comment type="similarity">
    <text evidence="2 5">Belongs to the RxLR effector family.</text>
</comment>
<dbReference type="GeneID" id="20641302"/>